<feature type="domain" description="D-isomer specific 2-hydroxyacid dehydrogenase NAD-binding" evidence="4">
    <location>
        <begin position="126"/>
        <end position="295"/>
    </location>
</feature>
<name>A0A939DVX0_9MICO</name>
<dbReference type="CDD" id="cd12167">
    <property type="entry name" value="2-Hacid_dh_8"/>
    <property type="match status" value="1"/>
</dbReference>
<evidence type="ECO:0000259" key="4">
    <source>
        <dbReference type="Pfam" id="PF02826"/>
    </source>
</evidence>
<reference evidence="5" key="1">
    <citation type="submission" date="2020-12" db="EMBL/GenBank/DDBJ databases">
        <title>PHA producing bacteria isolated from mangrove.</title>
        <authorList>
            <person name="Zheng W."/>
            <person name="Yu S."/>
            <person name="Huang Y."/>
        </authorList>
    </citation>
    <scope>NUCLEOTIDE SEQUENCE</scope>
    <source>
        <strain evidence="5">GN8-5</strain>
    </source>
</reference>
<dbReference type="InterPro" id="IPR036291">
    <property type="entry name" value="NAD(P)-bd_dom_sf"/>
</dbReference>
<dbReference type="RefSeq" id="WP_206822752.1">
    <property type="nucleotide sequence ID" value="NZ_CP063379.1"/>
</dbReference>
<dbReference type="InterPro" id="IPR050857">
    <property type="entry name" value="D-2-hydroxyacid_DH"/>
</dbReference>
<dbReference type="EMBL" id="JAEMWU010000001">
    <property type="protein sequence ID" value="MBN8205033.1"/>
    <property type="molecule type" value="Genomic_DNA"/>
</dbReference>
<dbReference type="PANTHER" id="PTHR42789">
    <property type="entry name" value="D-ISOMER SPECIFIC 2-HYDROXYACID DEHYDROGENASE FAMILY PROTEIN (AFU_ORTHOLOGUE AFUA_6G10090)"/>
    <property type="match status" value="1"/>
</dbReference>
<dbReference type="GO" id="GO:0016616">
    <property type="term" value="F:oxidoreductase activity, acting on the CH-OH group of donors, NAD or NADP as acceptor"/>
    <property type="evidence" value="ECO:0007669"/>
    <property type="project" value="UniProtKB-ARBA"/>
</dbReference>
<dbReference type="InterPro" id="IPR006140">
    <property type="entry name" value="D-isomer_DH_NAD-bd"/>
</dbReference>
<evidence type="ECO:0000256" key="2">
    <source>
        <dbReference type="ARBA" id="ARBA00023002"/>
    </source>
</evidence>
<comment type="caution">
    <text evidence="5">The sequence shown here is derived from an EMBL/GenBank/DDBJ whole genome shotgun (WGS) entry which is preliminary data.</text>
</comment>
<dbReference type="SUPFAM" id="SSF51735">
    <property type="entry name" value="NAD(P)-binding Rossmann-fold domains"/>
    <property type="match status" value="1"/>
</dbReference>
<accession>A0A939DVX0</accession>
<protein>
    <submittedName>
        <fullName evidence="5">Hydroxyacid dehydrogenase</fullName>
    </submittedName>
</protein>
<dbReference type="AlphaFoldDB" id="A0A939DVX0"/>
<keyword evidence="3" id="KW-0520">NAD</keyword>
<sequence length="335" mass="35491">MNPPPRVAFAMDQAAHAAAFLPDTLERLARIATVVDPAPLGDLRSDRARAALAQTDLLITGWGAPSIDLTTLDDATALRAIVHAAGTVRLFLDPLVLERGIRVSSCASANAVPVAEFAFACTILGLKRTNRFVAQLHATKGTRDTRRMPPIGAYGVTVGVVGASRVGREMLRMLRSIDAHVLLSDPYISAEEAQALGAELVSLDELCRRSAVISIHAPLTDTTAGMIGARELALMRDGAVLINTARGGLIDTDALTREAVTGRIDAYLDVVAPEPLPADSPLYTLPNVTITPHIAGALGNEVSRLGELAVAEVSRFAADDRFDHEVRPADFAIMA</sequence>
<dbReference type="GO" id="GO:0051287">
    <property type="term" value="F:NAD binding"/>
    <property type="evidence" value="ECO:0007669"/>
    <property type="project" value="InterPro"/>
</dbReference>
<comment type="similarity">
    <text evidence="1">Belongs to the D-isomer specific 2-hydroxyacid dehydrogenase family.</text>
</comment>
<organism evidence="5 6">
    <name type="scientific">Microbacterium esteraromaticum</name>
    <dbReference type="NCBI Taxonomy" id="57043"/>
    <lineage>
        <taxon>Bacteria</taxon>
        <taxon>Bacillati</taxon>
        <taxon>Actinomycetota</taxon>
        <taxon>Actinomycetes</taxon>
        <taxon>Micrococcales</taxon>
        <taxon>Microbacteriaceae</taxon>
        <taxon>Microbacterium</taxon>
    </lineage>
</organism>
<dbReference type="SUPFAM" id="SSF52283">
    <property type="entry name" value="Formate/glycerate dehydrogenase catalytic domain-like"/>
    <property type="match status" value="1"/>
</dbReference>
<keyword evidence="2" id="KW-0560">Oxidoreductase</keyword>
<evidence type="ECO:0000313" key="6">
    <source>
        <dbReference type="Proteomes" id="UP000664385"/>
    </source>
</evidence>
<evidence type="ECO:0000256" key="1">
    <source>
        <dbReference type="ARBA" id="ARBA00005854"/>
    </source>
</evidence>
<dbReference type="PROSITE" id="PS00671">
    <property type="entry name" value="D_2_HYDROXYACID_DH_3"/>
    <property type="match status" value="1"/>
</dbReference>
<dbReference type="Pfam" id="PF02826">
    <property type="entry name" value="2-Hacid_dh_C"/>
    <property type="match status" value="1"/>
</dbReference>
<dbReference type="Proteomes" id="UP000664385">
    <property type="component" value="Unassembled WGS sequence"/>
</dbReference>
<gene>
    <name evidence="5" type="ORF">JF543_03550</name>
</gene>
<dbReference type="Gene3D" id="3.40.50.720">
    <property type="entry name" value="NAD(P)-binding Rossmann-like Domain"/>
    <property type="match status" value="2"/>
</dbReference>
<dbReference type="InterPro" id="IPR029753">
    <property type="entry name" value="D-isomer_DH_CS"/>
</dbReference>
<evidence type="ECO:0000256" key="3">
    <source>
        <dbReference type="ARBA" id="ARBA00023027"/>
    </source>
</evidence>
<proteinExistence type="inferred from homology"/>
<evidence type="ECO:0000313" key="5">
    <source>
        <dbReference type="EMBL" id="MBN8205033.1"/>
    </source>
</evidence>
<dbReference type="PANTHER" id="PTHR42789:SF1">
    <property type="entry name" value="D-ISOMER SPECIFIC 2-HYDROXYACID DEHYDROGENASE FAMILY PROTEIN (AFU_ORTHOLOGUE AFUA_6G10090)"/>
    <property type="match status" value="1"/>
</dbReference>